<name>A0A398CHH2_9BURK</name>
<dbReference type="RefSeq" id="WP_119108958.1">
    <property type="nucleotide sequence ID" value="NZ_QXJC01000003.1"/>
</dbReference>
<dbReference type="PANTHER" id="PTHR46229:SF2">
    <property type="entry name" value="BOLA-LIKE PROTEIN 1"/>
    <property type="match status" value="1"/>
</dbReference>
<dbReference type="EMBL" id="QXJC01000003">
    <property type="protein sequence ID" value="RID98293.1"/>
    <property type="molecule type" value="Genomic_DNA"/>
</dbReference>
<keyword evidence="4" id="KW-1185">Reference proteome</keyword>
<dbReference type="PIRSF" id="PIRSF003113">
    <property type="entry name" value="BolA"/>
    <property type="match status" value="1"/>
</dbReference>
<dbReference type="AlphaFoldDB" id="A0A398CHH2"/>
<evidence type="ECO:0000256" key="1">
    <source>
        <dbReference type="ARBA" id="ARBA00005578"/>
    </source>
</evidence>
<dbReference type="SUPFAM" id="SSF82657">
    <property type="entry name" value="BolA-like"/>
    <property type="match status" value="1"/>
</dbReference>
<dbReference type="InterPro" id="IPR036065">
    <property type="entry name" value="BolA-like_sf"/>
</dbReference>
<dbReference type="OrthoDB" id="9801469at2"/>
<evidence type="ECO:0000313" key="3">
    <source>
        <dbReference type="EMBL" id="RID98293.1"/>
    </source>
</evidence>
<dbReference type="Proteomes" id="UP000266302">
    <property type="component" value="Unassembled WGS sequence"/>
</dbReference>
<dbReference type="Pfam" id="PF01722">
    <property type="entry name" value="BolA"/>
    <property type="match status" value="1"/>
</dbReference>
<comment type="caution">
    <text evidence="3">The sequence shown here is derived from an EMBL/GenBank/DDBJ whole genome shotgun (WGS) entry which is preliminary data.</text>
</comment>
<dbReference type="InterPro" id="IPR002634">
    <property type="entry name" value="BolA"/>
</dbReference>
<dbReference type="InterPro" id="IPR050961">
    <property type="entry name" value="BolA/IbaG_stress_morph_reg"/>
</dbReference>
<sequence length="80" mass="8850">MTADQIKDLISAGLPCEYITLEGDGRHWYATIVSPAFEGLRAIQRHQRVYGTLGGKMLSDEVHALSMKTFTPAEWAQAQA</sequence>
<dbReference type="PANTHER" id="PTHR46229">
    <property type="entry name" value="BOLA TRANSCRIPTION REGULATOR"/>
    <property type="match status" value="1"/>
</dbReference>
<proteinExistence type="inferred from homology"/>
<protein>
    <submittedName>
        <fullName evidence="3">BolA family transcriptional regulator</fullName>
    </submittedName>
</protein>
<evidence type="ECO:0000313" key="4">
    <source>
        <dbReference type="Proteomes" id="UP000266302"/>
    </source>
</evidence>
<organism evidence="3 4">
    <name type="scientific">Simplicispira hankyongi</name>
    <dbReference type="NCBI Taxonomy" id="2315688"/>
    <lineage>
        <taxon>Bacteria</taxon>
        <taxon>Pseudomonadati</taxon>
        <taxon>Pseudomonadota</taxon>
        <taxon>Betaproteobacteria</taxon>
        <taxon>Burkholderiales</taxon>
        <taxon>Comamonadaceae</taxon>
        <taxon>Simplicispira</taxon>
    </lineage>
</organism>
<reference evidence="3 4" key="1">
    <citation type="submission" date="2018-09" db="EMBL/GenBank/DDBJ databases">
        <title>Draft genome of Simplicispira sp. NY-02.</title>
        <authorList>
            <person name="Im W.T."/>
        </authorList>
    </citation>
    <scope>NUCLEOTIDE SEQUENCE [LARGE SCALE GENOMIC DNA]</scope>
    <source>
        <strain evidence="3 4">NY-02</strain>
    </source>
</reference>
<comment type="similarity">
    <text evidence="1 2">Belongs to the BolA/IbaG family.</text>
</comment>
<evidence type="ECO:0000256" key="2">
    <source>
        <dbReference type="RuleBase" id="RU003860"/>
    </source>
</evidence>
<gene>
    <name evidence="3" type="ORF">D3F03_08565</name>
</gene>
<dbReference type="Gene3D" id="3.30.300.90">
    <property type="entry name" value="BolA-like"/>
    <property type="match status" value="1"/>
</dbReference>
<accession>A0A398CHH2</accession>